<dbReference type="OrthoDB" id="9808289at2"/>
<keyword evidence="10 14" id="KW-0046">Antibiotic resistance</keyword>
<keyword evidence="8 14" id="KW-1133">Transmembrane helix</keyword>
<dbReference type="GO" id="GO:0050380">
    <property type="term" value="F:undecaprenyl-diphosphatase activity"/>
    <property type="evidence" value="ECO:0007669"/>
    <property type="project" value="UniProtKB-UniRule"/>
</dbReference>
<protein>
    <recommendedName>
        <fullName evidence="4 14">Undecaprenyl-diphosphatase</fullName>
        <ecNumber evidence="3 14">3.6.1.27</ecNumber>
    </recommendedName>
    <alternativeName>
        <fullName evidence="12 14">Bacitracin resistance protein</fullName>
    </alternativeName>
    <alternativeName>
        <fullName evidence="11 14">Undecaprenyl pyrophosphate phosphatase</fullName>
    </alternativeName>
</protein>
<dbReference type="EMBL" id="QENZ01000003">
    <property type="protein sequence ID" value="PVX52185.1"/>
    <property type="molecule type" value="Genomic_DNA"/>
</dbReference>
<evidence type="ECO:0000256" key="5">
    <source>
        <dbReference type="ARBA" id="ARBA00022475"/>
    </source>
</evidence>
<evidence type="ECO:0000256" key="3">
    <source>
        <dbReference type="ARBA" id="ARBA00012374"/>
    </source>
</evidence>
<dbReference type="EC" id="3.6.1.27" evidence="3 14"/>
<dbReference type="GO" id="GO:0046677">
    <property type="term" value="P:response to antibiotic"/>
    <property type="evidence" value="ECO:0007669"/>
    <property type="project" value="UniProtKB-UniRule"/>
</dbReference>
<dbReference type="Pfam" id="PF02673">
    <property type="entry name" value="BacA"/>
    <property type="match status" value="1"/>
</dbReference>
<feature type="transmembrane region" description="Helical" evidence="14">
    <location>
        <begin position="244"/>
        <end position="263"/>
    </location>
</feature>
<evidence type="ECO:0000256" key="7">
    <source>
        <dbReference type="ARBA" id="ARBA00022801"/>
    </source>
</evidence>
<keyword evidence="14" id="KW-0961">Cell wall biogenesis/degradation</keyword>
<keyword evidence="14" id="KW-0133">Cell shape</keyword>
<evidence type="ECO:0000256" key="14">
    <source>
        <dbReference type="HAMAP-Rule" id="MF_01006"/>
    </source>
</evidence>
<keyword evidence="5 14" id="KW-1003">Cell membrane</keyword>
<keyword evidence="14" id="KW-0573">Peptidoglycan synthesis</keyword>
<dbReference type="HAMAP" id="MF_01006">
    <property type="entry name" value="Undec_diphosphatase"/>
    <property type="match status" value="1"/>
</dbReference>
<dbReference type="GO" id="GO:0071555">
    <property type="term" value="P:cell wall organization"/>
    <property type="evidence" value="ECO:0007669"/>
    <property type="project" value="UniProtKB-KW"/>
</dbReference>
<evidence type="ECO:0000256" key="11">
    <source>
        <dbReference type="ARBA" id="ARBA00032707"/>
    </source>
</evidence>
<evidence type="ECO:0000256" key="6">
    <source>
        <dbReference type="ARBA" id="ARBA00022692"/>
    </source>
</evidence>
<keyword evidence="6 14" id="KW-0812">Transmembrane</keyword>
<proteinExistence type="inferred from homology"/>
<dbReference type="AlphaFoldDB" id="A0A7L4UQY2"/>
<dbReference type="RefSeq" id="WP_116495729.1">
    <property type="nucleotide sequence ID" value="NZ_QENZ01000003.1"/>
</dbReference>
<sequence>MYEIFKALIIGIVQGLTEFLPVSSSGHIELFKVMLGLDLEGDQNLLFTLTLHTATALSTLVVFRKEVGEILVGLVKGKNEAIDFTLKIIVSMIPAALVGYFMKDTIEKLFSGNILLVGCMLLLTALLLLLAGRAKKTKKDIGFIDSFIIGLSQAVAILPGVSRSGATIATSVILGNDRSKTAMFSFLMVIPLIFGAMAKDLLDADTLHFSNEMLSSLSAGFIGAFIFGIIACRWMVALVRNAKLWYFSIYCAIIGTIAVVYTLF</sequence>
<evidence type="ECO:0000256" key="10">
    <source>
        <dbReference type="ARBA" id="ARBA00023251"/>
    </source>
</evidence>
<feature type="transmembrane region" description="Helical" evidence="14">
    <location>
        <begin position="182"/>
        <end position="202"/>
    </location>
</feature>
<feature type="transmembrane region" description="Helical" evidence="14">
    <location>
        <begin position="214"/>
        <end position="238"/>
    </location>
</feature>
<comment type="caution">
    <text evidence="15">The sequence shown here is derived from an EMBL/GenBank/DDBJ whole genome shotgun (WGS) entry which is preliminary data.</text>
</comment>
<dbReference type="PANTHER" id="PTHR30622">
    <property type="entry name" value="UNDECAPRENYL-DIPHOSPHATASE"/>
    <property type="match status" value="1"/>
</dbReference>
<evidence type="ECO:0000256" key="12">
    <source>
        <dbReference type="ARBA" id="ARBA00032932"/>
    </source>
</evidence>
<comment type="catalytic activity">
    <reaction evidence="13 14">
        <text>di-trans,octa-cis-undecaprenyl diphosphate + H2O = di-trans,octa-cis-undecaprenyl phosphate + phosphate + H(+)</text>
        <dbReference type="Rhea" id="RHEA:28094"/>
        <dbReference type="ChEBI" id="CHEBI:15377"/>
        <dbReference type="ChEBI" id="CHEBI:15378"/>
        <dbReference type="ChEBI" id="CHEBI:43474"/>
        <dbReference type="ChEBI" id="CHEBI:58405"/>
        <dbReference type="ChEBI" id="CHEBI:60392"/>
        <dbReference type="EC" id="3.6.1.27"/>
    </reaction>
</comment>
<feature type="transmembrane region" description="Helical" evidence="14">
    <location>
        <begin position="143"/>
        <end position="162"/>
    </location>
</feature>
<feature type="transmembrane region" description="Helical" evidence="14">
    <location>
        <begin position="114"/>
        <end position="131"/>
    </location>
</feature>
<evidence type="ECO:0000256" key="4">
    <source>
        <dbReference type="ARBA" id="ARBA00021581"/>
    </source>
</evidence>
<feature type="transmembrane region" description="Helical" evidence="14">
    <location>
        <begin position="84"/>
        <end position="102"/>
    </location>
</feature>
<dbReference type="PANTHER" id="PTHR30622:SF2">
    <property type="entry name" value="UNDECAPRENYL-DIPHOSPHATASE"/>
    <property type="match status" value="1"/>
</dbReference>
<dbReference type="GO" id="GO:0005886">
    <property type="term" value="C:plasma membrane"/>
    <property type="evidence" value="ECO:0007669"/>
    <property type="project" value="UniProtKB-SubCell"/>
</dbReference>
<comment type="miscellaneous">
    <text evidence="14">Bacitracin is thought to be involved in the inhibition of peptidoglycan synthesis by sequestering undecaprenyl diphosphate, thereby reducing the pool of lipid carrier available.</text>
</comment>
<evidence type="ECO:0000256" key="1">
    <source>
        <dbReference type="ARBA" id="ARBA00004651"/>
    </source>
</evidence>
<evidence type="ECO:0000313" key="15">
    <source>
        <dbReference type="EMBL" id="PVX52185.1"/>
    </source>
</evidence>
<comment type="similarity">
    <text evidence="2 14">Belongs to the UppP family.</text>
</comment>
<comment type="subcellular location">
    <subcellularLocation>
        <location evidence="1 14">Cell membrane</location>
        <topology evidence="1 14">Multi-pass membrane protein</topology>
    </subcellularLocation>
</comment>
<accession>A0A7L4UQY2</accession>
<evidence type="ECO:0000256" key="8">
    <source>
        <dbReference type="ARBA" id="ARBA00022989"/>
    </source>
</evidence>
<dbReference type="GO" id="GO:0008360">
    <property type="term" value="P:regulation of cell shape"/>
    <property type="evidence" value="ECO:0007669"/>
    <property type="project" value="UniProtKB-KW"/>
</dbReference>
<evidence type="ECO:0000313" key="16">
    <source>
        <dbReference type="Proteomes" id="UP000251835"/>
    </source>
</evidence>
<dbReference type="InterPro" id="IPR003824">
    <property type="entry name" value="UppP"/>
</dbReference>
<keyword evidence="9 14" id="KW-0472">Membrane</keyword>
<evidence type="ECO:0000256" key="2">
    <source>
        <dbReference type="ARBA" id="ARBA00010621"/>
    </source>
</evidence>
<evidence type="ECO:0000256" key="9">
    <source>
        <dbReference type="ARBA" id="ARBA00023136"/>
    </source>
</evidence>
<name>A0A7L4UQY2_BALHA</name>
<dbReference type="GO" id="GO:0009252">
    <property type="term" value="P:peptidoglycan biosynthetic process"/>
    <property type="evidence" value="ECO:0007669"/>
    <property type="project" value="UniProtKB-KW"/>
</dbReference>
<keyword evidence="16" id="KW-1185">Reference proteome</keyword>
<evidence type="ECO:0000256" key="13">
    <source>
        <dbReference type="ARBA" id="ARBA00047594"/>
    </source>
</evidence>
<dbReference type="Proteomes" id="UP000251835">
    <property type="component" value="Unassembled WGS sequence"/>
</dbReference>
<gene>
    <name evidence="14" type="primary">uppP</name>
    <name evidence="15" type="ORF">C7377_0489</name>
</gene>
<organism evidence="15 16">
    <name type="scientific">Balneicella halophila</name>
    <dbReference type="NCBI Taxonomy" id="1537566"/>
    <lineage>
        <taxon>Bacteria</taxon>
        <taxon>Pseudomonadati</taxon>
        <taxon>Bacteroidota</taxon>
        <taxon>Bacteroidia</taxon>
        <taxon>Bacteroidales</taxon>
        <taxon>Balneicellaceae</taxon>
        <taxon>Balneicella</taxon>
    </lineage>
</organism>
<keyword evidence="7 14" id="KW-0378">Hydrolase</keyword>
<reference evidence="15 16" key="1">
    <citation type="submission" date="2018-05" db="EMBL/GenBank/DDBJ databases">
        <title>Genomic Encyclopedia of Type Strains, Phase IV (KMG-IV): sequencing the most valuable type-strain genomes for metagenomic binning, comparative biology and taxonomic classification.</title>
        <authorList>
            <person name="Goeker M."/>
        </authorList>
    </citation>
    <scope>NUCLEOTIDE SEQUENCE [LARGE SCALE GENOMIC DNA]</scope>
    <source>
        <strain evidence="15 16">DSM 28579</strain>
    </source>
</reference>
<comment type="function">
    <text evidence="14">Catalyzes the dephosphorylation of undecaprenyl diphosphate (UPP). Confers resistance to bacitracin.</text>
</comment>